<accession>A0ABT5HWG5</accession>
<evidence type="ECO:0000313" key="4">
    <source>
        <dbReference type="Proteomes" id="UP001214854"/>
    </source>
</evidence>
<evidence type="ECO:0000313" key="3">
    <source>
        <dbReference type="EMBL" id="MDC7684415.1"/>
    </source>
</evidence>
<feature type="domain" description="Type-F conjugative transfer system protein TraW N-terminal" evidence="2">
    <location>
        <begin position="8"/>
        <end position="34"/>
    </location>
</feature>
<dbReference type="InterPro" id="IPR025864">
    <property type="entry name" value="TraW_N_dom"/>
</dbReference>
<keyword evidence="4" id="KW-1185">Reference proteome</keyword>
<comment type="caution">
    <text evidence="3">The sequence shown here is derived from an EMBL/GenBank/DDBJ whole genome shotgun (WGS) entry which is preliminary data.</text>
</comment>
<evidence type="ECO:0000259" key="2">
    <source>
        <dbReference type="Pfam" id="PF12477"/>
    </source>
</evidence>
<dbReference type="Pfam" id="PF12477">
    <property type="entry name" value="TraW_N"/>
    <property type="match status" value="1"/>
</dbReference>
<feature type="signal peptide" evidence="1">
    <location>
        <begin position="1"/>
        <end position="22"/>
    </location>
</feature>
<sequence length="210" mass="23297">MGHLRASLFIAVTICAGLPAQAGDLGAYGPTFEIIETDLLKDILSKLRKAEKDGRIDELNRKFAEATRKRVENPPPVPGIVTTVKARTWLYDPSIVVPEDIADDKGRVFARRGERINPLERLPSYNKVLVFIDGRDARQVEFAVSQSKKFGQDRTVLVLVNGSPMATMRARKQVFYFDQLGTLTTKFGITQVPATVAKEGTALRVREVAL</sequence>
<dbReference type="NCBIfam" id="TIGR02743">
    <property type="entry name" value="TraW"/>
    <property type="match status" value="1"/>
</dbReference>
<dbReference type="InterPro" id="IPR014114">
    <property type="entry name" value="TraW"/>
</dbReference>
<dbReference type="EMBL" id="JAQQKX010000012">
    <property type="protein sequence ID" value="MDC7684415.1"/>
    <property type="molecule type" value="Genomic_DNA"/>
</dbReference>
<dbReference type="Proteomes" id="UP001214854">
    <property type="component" value="Unassembled WGS sequence"/>
</dbReference>
<name>A0ABT5HWG5_9CAUL</name>
<organism evidence="3 4">
    <name type="scientific">Asticcacaulis aquaticus</name>
    <dbReference type="NCBI Taxonomy" id="2984212"/>
    <lineage>
        <taxon>Bacteria</taxon>
        <taxon>Pseudomonadati</taxon>
        <taxon>Pseudomonadota</taxon>
        <taxon>Alphaproteobacteria</taxon>
        <taxon>Caulobacterales</taxon>
        <taxon>Caulobacteraceae</taxon>
        <taxon>Asticcacaulis</taxon>
    </lineage>
</organism>
<reference evidence="3 4" key="1">
    <citation type="submission" date="2023-01" db="EMBL/GenBank/DDBJ databases">
        <title>Novel species of the genus Asticcacaulis isolated from rivers.</title>
        <authorList>
            <person name="Lu H."/>
        </authorList>
    </citation>
    <scope>NUCLEOTIDE SEQUENCE [LARGE SCALE GENOMIC DNA]</scope>
    <source>
        <strain evidence="3 4">BYS171W</strain>
    </source>
</reference>
<protein>
    <submittedName>
        <fullName evidence="3">Type-F conjugative transfer system protein TraW</fullName>
    </submittedName>
</protein>
<feature type="chain" id="PRO_5047255736" evidence="1">
    <location>
        <begin position="23"/>
        <end position="210"/>
    </location>
</feature>
<gene>
    <name evidence="3" type="primary">traW</name>
    <name evidence="3" type="ORF">PQU92_14100</name>
</gene>
<evidence type="ECO:0000256" key="1">
    <source>
        <dbReference type="SAM" id="SignalP"/>
    </source>
</evidence>
<proteinExistence type="predicted"/>
<dbReference type="RefSeq" id="WP_272748889.1">
    <property type="nucleotide sequence ID" value="NZ_JAQQKX010000012.1"/>
</dbReference>
<keyword evidence="1" id="KW-0732">Signal</keyword>